<evidence type="ECO:0000313" key="1">
    <source>
        <dbReference type="Ensembl" id="ENSCINP00000030908.1"/>
    </source>
</evidence>
<evidence type="ECO:0000313" key="2">
    <source>
        <dbReference type="Proteomes" id="UP000008144"/>
    </source>
</evidence>
<reference evidence="1" key="3">
    <citation type="submission" date="2025-08" db="UniProtKB">
        <authorList>
            <consortium name="Ensembl"/>
        </authorList>
    </citation>
    <scope>IDENTIFICATION</scope>
</reference>
<dbReference type="AlphaFoldDB" id="H2XMM5"/>
<reference evidence="2" key="1">
    <citation type="journal article" date="2002" name="Science">
        <title>The draft genome of Ciona intestinalis: insights into chordate and vertebrate origins.</title>
        <authorList>
            <person name="Dehal P."/>
            <person name="Satou Y."/>
            <person name="Campbell R.K."/>
            <person name="Chapman J."/>
            <person name="Degnan B."/>
            <person name="De Tomaso A."/>
            <person name="Davidson B."/>
            <person name="Di Gregorio A."/>
            <person name="Gelpke M."/>
            <person name="Goodstein D.M."/>
            <person name="Harafuji N."/>
            <person name="Hastings K.E."/>
            <person name="Ho I."/>
            <person name="Hotta K."/>
            <person name="Huang W."/>
            <person name="Kawashima T."/>
            <person name="Lemaire P."/>
            <person name="Martinez D."/>
            <person name="Meinertzhagen I.A."/>
            <person name="Necula S."/>
            <person name="Nonaka M."/>
            <person name="Putnam N."/>
            <person name="Rash S."/>
            <person name="Saiga H."/>
            <person name="Satake M."/>
            <person name="Terry A."/>
            <person name="Yamada L."/>
            <person name="Wang H.G."/>
            <person name="Awazu S."/>
            <person name="Azumi K."/>
            <person name="Boore J."/>
            <person name="Branno M."/>
            <person name="Chin-Bow S."/>
            <person name="DeSantis R."/>
            <person name="Doyle S."/>
            <person name="Francino P."/>
            <person name="Keys D.N."/>
            <person name="Haga S."/>
            <person name="Hayashi H."/>
            <person name="Hino K."/>
            <person name="Imai K.S."/>
            <person name="Inaba K."/>
            <person name="Kano S."/>
            <person name="Kobayashi K."/>
            <person name="Kobayashi M."/>
            <person name="Lee B.I."/>
            <person name="Makabe K.W."/>
            <person name="Manohar C."/>
            <person name="Matassi G."/>
            <person name="Medina M."/>
            <person name="Mochizuki Y."/>
            <person name="Mount S."/>
            <person name="Morishita T."/>
            <person name="Miura S."/>
            <person name="Nakayama A."/>
            <person name="Nishizaka S."/>
            <person name="Nomoto H."/>
            <person name="Ohta F."/>
            <person name="Oishi K."/>
            <person name="Rigoutsos I."/>
            <person name="Sano M."/>
            <person name="Sasaki A."/>
            <person name="Sasakura Y."/>
            <person name="Shoguchi E."/>
            <person name="Shin-i T."/>
            <person name="Spagnuolo A."/>
            <person name="Stainier D."/>
            <person name="Suzuki M.M."/>
            <person name="Tassy O."/>
            <person name="Takatori N."/>
            <person name="Tokuoka M."/>
            <person name="Yagi K."/>
            <person name="Yoshizaki F."/>
            <person name="Wada S."/>
            <person name="Zhang C."/>
            <person name="Hyatt P.D."/>
            <person name="Larimer F."/>
            <person name="Detter C."/>
            <person name="Doggett N."/>
            <person name="Glavina T."/>
            <person name="Hawkins T."/>
            <person name="Richardson P."/>
            <person name="Lucas S."/>
            <person name="Kohara Y."/>
            <person name="Levine M."/>
            <person name="Satoh N."/>
            <person name="Rokhsar D.S."/>
        </authorList>
    </citation>
    <scope>NUCLEOTIDE SEQUENCE [LARGE SCALE GENOMIC DNA]</scope>
</reference>
<sequence>MASKKVMNEISATNFNWKYYNDVFNYLIHILKSRN</sequence>
<organism evidence="1 2">
    <name type="scientific">Ciona intestinalis</name>
    <name type="common">Transparent sea squirt</name>
    <name type="synonym">Ascidia intestinalis</name>
    <dbReference type="NCBI Taxonomy" id="7719"/>
    <lineage>
        <taxon>Eukaryota</taxon>
        <taxon>Metazoa</taxon>
        <taxon>Chordata</taxon>
        <taxon>Tunicata</taxon>
        <taxon>Ascidiacea</taxon>
        <taxon>Phlebobranchia</taxon>
        <taxon>Cionidae</taxon>
        <taxon>Ciona</taxon>
    </lineage>
</organism>
<name>H2XMM5_CIOIN</name>
<dbReference type="InParanoid" id="H2XMM5"/>
<reference evidence="1" key="2">
    <citation type="journal article" date="2008" name="Genome Biol.">
        <title>Improved genome assembly and evidence-based global gene model set for the chordate Ciona intestinalis: new insight into intron and operon populations.</title>
        <authorList>
            <person name="Satou Y."/>
            <person name="Mineta K."/>
            <person name="Ogasawara M."/>
            <person name="Sasakura Y."/>
            <person name="Shoguchi E."/>
            <person name="Ueno K."/>
            <person name="Yamada L."/>
            <person name="Matsumoto J."/>
            <person name="Wasserscheid J."/>
            <person name="Dewar K."/>
            <person name="Wiley G.B."/>
            <person name="Macmil S.L."/>
            <person name="Roe B.A."/>
            <person name="Zeller R.W."/>
            <person name="Hastings K.E."/>
            <person name="Lemaire P."/>
            <person name="Lindquist E."/>
            <person name="Endo T."/>
            <person name="Hotta K."/>
            <person name="Inaba K."/>
        </authorList>
    </citation>
    <scope>NUCLEOTIDE SEQUENCE [LARGE SCALE GENOMIC DNA]</scope>
    <source>
        <strain evidence="1">wild type</strain>
    </source>
</reference>
<reference evidence="1" key="4">
    <citation type="submission" date="2025-09" db="UniProtKB">
        <authorList>
            <consortium name="Ensembl"/>
        </authorList>
    </citation>
    <scope>IDENTIFICATION</scope>
</reference>
<dbReference type="HOGENOM" id="CLU_3368234_0_0_1"/>
<accession>H2XMM5</accession>
<protein>
    <submittedName>
        <fullName evidence="1">Uncharacterized protein</fullName>
    </submittedName>
</protein>
<dbReference type="EMBL" id="EAAA01001358">
    <property type="status" value="NOT_ANNOTATED_CDS"/>
    <property type="molecule type" value="Genomic_DNA"/>
</dbReference>
<proteinExistence type="predicted"/>
<dbReference type="Proteomes" id="UP000008144">
    <property type="component" value="Chromosome 2"/>
</dbReference>
<keyword evidence="2" id="KW-1185">Reference proteome</keyword>
<dbReference type="Ensembl" id="ENSCINT00000032977.1">
    <property type="protein sequence ID" value="ENSCINP00000030908.1"/>
    <property type="gene ID" value="ENSCING00000023676.1"/>
</dbReference>